<evidence type="ECO:0000313" key="3">
    <source>
        <dbReference type="Proteomes" id="UP001301958"/>
    </source>
</evidence>
<feature type="chain" id="PRO_5042859491" evidence="1">
    <location>
        <begin position="19"/>
        <end position="207"/>
    </location>
</feature>
<keyword evidence="1" id="KW-0732">Signal</keyword>
<keyword evidence="3" id="KW-1185">Reference proteome</keyword>
<evidence type="ECO:0000313" key="2">
    <source>
        <dbReference type="EMBL" id="KAK4224021.1"/>
    </source>
</evidence>
<comment type="caution">
    <text evidence="2">The sequence shown here is derived from an EMBL/GenBank/DDBJ whole genome shotgun (WGS) entry which is preliminary data.</text>
</comment>
<proteinExistence type="predicted"/>
<sequence>MRSSVVLTLASLLSSALAIPADSSLSKPTGDEPTLLPVKFIDGVPESIFNATSLGIDVFGPVPNDAIRNKDGSVTAPEGSKSNAWLRAQADLGIYSEQLAARGIDVSDKLSKRQGWANIRLTMWAQSNCGGQGVYWDNVEYGVSYYATTNYYAVSTTYRGLAPGERLEFRRLSGSDWCGIHHTNAFGPQNAGCYGNVPATNCLRLYI</sequence>
<reference evidence="2" key="1">
    <citation type="journal article" date="2023" name="Mol. Phylogenet. Evol.">
        <title>Genome-scale phylogeny and comparative genomics of the fungal order Sordariales.</title>
        <authorList>
            <person name="Hensen N."/>
            <person name="Bonometti L."/>
            <person name="Westerberg I."/>
            <person name="Brannstrom I.O."/>
            <person name="Guillou S."/>
            <person name="Cros-Aarteil S."/>
            <person name="Calhoun S."/>
            <person name="Haridas S."/>
            <person name="Kuo A."/>
            <person name="Mondo S."/>
            <person name="Pangilinan J."/>
            <person name="Riley R."/>
            <person name="LaButti K."/>
            <person name="Andreopoulos B."/>
            <person name="Lipzen A."/>
            <person name="Chen C."/>
            <person name="Yan M."/>
            <person name="Daum C."/>
            <person name="Ng V."/>
            <person name="Clum A."/>
            <person name="Steindorff A."/>
            <person name="Ohm R.A."/>
            <person name="Martin F."/>
            <person name="Silar P."/>
            <person name="Natvig D.O."/>
            <person name="Lalanne C."/>
            <person name="Gautier V."/>
            <person name="Ament-Velasquez S.L."/>
            <person name="Kruys A."/>
            <person name="Hutchinson M.I."/>
            <person name="Powell A.J."/>
            <person name="Barry K."/>
            <person name="Miller A.N."/>
            <person name="Grigoriev I.V."/>
            <person name="Debuchy R."/>
            <person name="Gladieux P."/>
            <person name="Hiltunen Thoren M."/>
            <person name="Johannesson H."/>
        </authorList>
    </citation>
    <scope>NUCLEOTIDE SEQUENCE</scope>
    <source>
        <strain evidence="2">CBS 990.96</strain>
    </source>
</reference>
<organism evidence="2 3">
    <name type="scientific">Podospora fimiseda</name>
    <dbReference type="NCBI Taxonomy" id="252190"/>
    <lineage>
        <taxon>Eukaryota</taxon>
        <taxon>Fungi</taxon>
        <taxon>Dikarya</taxon>
        <taxon>Ascomycota</taxon>
        <taxon>Pezizomycotina</taxon>
        <taxon>Sordariomycetes</taxon>
        <taxon>Sordariomycetidae</taxon>
        <taxon>Sordariales</taxon>
        <taxon>Podosporaceae</taxon>
        <taxon>Podospora</taxon>
    </lineage>
</organism>
<dbReference type="Proteomes" id="UP001301958">
    <property type="component" value="Unassembled WGS sequence"/>
</dbReference>
<dbReference type="AlphaFoldDB" id="A0AAN7BIP0"/>
<feature type="signal peptide" evidence="1">
    <location>
        <begin position="1"/>
        <end position="18"/>
    </location>
</feature>
<dbReference type="EMBL" id="MU865406">
    <property type="protein sequence ID" value="KAK4224021.1"/>
    <property type="molecule type" value="Genomic_DNA"/>
</dbReference>
<name>A0AAN7BIP0_9PEZI</name>
<reference evidence="2" key="2">
    <citation type="submission" date="2023-05" db="EMBL/GenBank/DDBJ databases">
        <authorList>
            <consortium name="Lawrence Berkeley National Laboratory"/>
            <person name="Steindorff A."/>
            <person name="Hensen N."/>
            <person name="Bonometti L."/>
            <person name="Westerberg I."/>
            <person name="Brannstrom I.O."/>
            <person name="Guillou S."/>
            <person name="Cros-Aarteil S."/>
            <person name="Calhoun S."/>
            <person name="Haridas S."/>
            <person name="Kuo A."/>
            <person name="Mondo S."/>
            <person name="Pangilinan J."/>
            <person name="Riley R."/>
            <person name="Labutti K."/>
            <person name="Andreopoulos B."/>
            <person name="Lipzen A."/>
            <person name="Chen C."/>
            <person name="Yanf M."/>
            <person name="Daum C."/>
            <person name="Ng V."/>
            <person name="Clum A."/>
            <person name="Ohm R."/>
            <person name="Martin F."/>
            <person name="Silar P."/>
            <person name="Natvig D."/>
            <person name="Lalanne C."/>
            <person name="Gautier V."/>
            <person name="Ament-Velasquez S.L."/>
            <person name="Kruys A."/>
            <person name="Hutchinson M.I."/>
            <person name="Powell A.J."/>
            <person name="Barry K."/>
            <person name="Miller A.N."/>
            <person name="Grigoriev I.V."/>
            <person name="Debuchy R."/>
            <person name="Gladieux P."/>
            <person name="Thoren M.H."/>
            <person name="Johannesson H."/>
        </authorList>
    </citation>
    <scope>NUCLEOTIDE SEQUENCE</scope>
    <source>
        <strain evidence="2">CBS 990.96</strain>
    </source>
</reference>
<evidence type="ECO:0000256" key="1">
    <source>
        <dbReference type="SAM" id="SignalP"/>
    </source>
</evidence>
<gene>
    <name evidence="2" type="ORF">QBC38DRAFT_446829</name>
</gene>
<protein>
    <submittedName>
        <fullName evidence="2">Uncharacterized protein</fullName>
    </submittedName>
</protein>
<accession>A0AAN7BIP0</accession>